<sequence>MRHCLGNGRQKSQAQWEPQECDAAMGTGISMREKQTVLLSGFVVMQYSGPGQERLLSAAANPTSKTPLLMFPSVRVQDIPLDDLGPEEGNLSPGQGDVELVQGVWRPWHRAQENTGFDFNPWERLPTQREELQTTRK</sequence>
<reference evidence="2" key="1">
    <citation type="submission" date="2019-04" db="EMBL/GenBank/DDBJ databases">
        <title>Genome assembly of Zosterops borbonicus 15179.</title>
        <authorList>
            <person name="Leroy T."/>
            <person name="Anselmetti Y."/>
            <person name="Tilak M.-K."/>
            <person name="Nabholz B."/>
        </authorList>
    </citation>
    <scope>NUCLEOTIDE SEQUENCE</scope>
    <source>
        <strain evidence="2">HGM_15179</strain>
        <tissue evidence="2">Muscle</tissue>
    </source>
</reference>
<evidence type="ECO:0000256" key="1">
    <source>
        <dbReference type="SAM" id="MobiDB-lite"/>
    </source>
</evidence>
<protein>
    <submittedName>
        <fullName evidence="2">Uncharacterized protein</fullName>
    </submittedName>
</protein>
<feature type="region of interest" description="Disordered" evidence="1">
    <location>
        <begin position="117"/>
        <end position="137"/>
    </location>
</feature>
<keyword evidence="3" id="KW-1185">Reference proteome</keyword>
<dbReference type="AlphaFoldDB" id="A0A8K1GJU8"/>
<evidence type="ECO:0000313" key="3">
    <source>
        <dbReference type="Proteomes" id="UP000796761"/>
    </source>
</evidence>
<evidence type="ECO:0000313" key="2">
    <source>
        <dbReference type="EMBL" id="TRZ18865.1"/>
    </source>
</evidence>
<gene>
    <name evidence="2" type="ORF">HGM15179_008289</name>
</gene>
<name>A0A8K1GJU8_9PASS</name>
<accession>A0A8K1GJU8</accession>
<organism evidence="2 3">
    <name type="scientific">Zosterops borbonicus</name>
    <dbReference type="NCBI Taxonomy" id="364589"/>
    <lineage>
        <taxon>Eukaryota</taxon>
        <taxon>Metazoa</taxon>
        <taxon>Chordata</taxon>
        <taxon>Craniata</taxon>
        <taxon>Vertebrata</taxon>
        <taxon>Euteleostomi</taxon>
        <taxon>Archelosauria</taxon>
        <taxon>Archosauria</taxon>
        <taxon>Dinosauria</taxon>
        <taxon>Saurischia</taxon>
        <taxon>Theropoda</taxon>
        <taxon>Coelurosauria</taxon>
        <taxon>Aves</taxon>
        <taxon>Neognathae</taxon>
        <taxon>Neoaves</taxon>
        <taxon>Telluraves</taxon>
        <taxon>Australaves</taxon>
        <taxon>Passeriformes</taxon>
        <taxon>Sylvioidea</taxon>
        <taxon>Zosteropidae</taxon>
        <taxon>Zosterops</taxon>
    </lineage>
</organism>
<comment type="caution">
    <text evidence="2">The sequence shown here is derived from an EMBL/GenBank/DDBJ whole genome shotgun (WGS) entry which is preliminary data.</text>
</comment>
<proteinExistence type="predicted"/>
<dbReference type="EMBL" id="SWJQ01000206">
    <property type="protein sequence ID" value="TRZ18865.1"/>
    <property type="molecule type" value="Genomic_DNA"/>
</dbReference>
<feature type="compositionally biased region" description="Basic and acidic residues" evidence="1">
    <location>
        <begin position="126"/>
        <end position="137"/>
    </location>
</feature>
<dbReference type="Proteomes" id="UP000796761">
    <property type="component" value="Unassembled WGS sequence"/>
</dbReference>